<evidence type="ECO:0000313" key="4">
    <source>
        <dbReference type="Proteomes" id="UP000825051"/>
    </source>
</evidence>
<dbReference type="EMBL" id="CP080507">
    <property type="protein sequence ID" value="QYM79358.1"/>
    <property type="molecule type" value="Genomic_DNA"/>
</dbReference>
<accession>A0A8F9XK55</accession>
<dbReference type="KEGG" id="ole:K0B96_01700"/>
<proteinExistence type="inferred from homology"/>
<organism evidence="3 4">
    <name type="scientific">Horticoccus luteus</name>
    <dbReference type="NCBI Taxonomy" id="2862869"/>
    <lineage>
        <taxon>Bacteria</taxon>
        <taxon>Pseudomonadati</taxon>
        <taxon>Verrucomicrobiota</taxon>
        <taxon>Opitutia</taxon>
        <taxon>Opitutales</taxon>
        <taxon>Opitutaceae</taxon>
        <taxon>Horticoccus</taxon>
    </lineage>
</organism>
<dbReference type="InterPro" id="IPR006059">
    <property type="entry name" value="SBP"/>
</dbReference>
<dbReference type="GO" id="GO:0042597">
    <property type="term" value="C:periplasmic space"/>
    <property type="evidence" value="ECO:0007669"/>
    <property type="project" value="UniProtKB-SubCell"/>
</dbReference>
<name>A0A8F9XK55_9BACT</name>
<evidence type="ECO:0000256" key="2">
    <source>
        <dbReference type="ARBA" id="ARBA00008520"/>
    </source>
</evidence>
<dbReference type="Proteomes" id="UP000825051">
    <property type="component" value="Chromosome"/>
</dbReference>
<dbReference type="PANTHER" id="PTHR43649">
    <property type="entry name" value="ARABINOSE-BINDING PROTEIN-RELATED"/>
    <property type="match status" value="1"/>
</dbReference>
<dbReference type="Pfam" id="PF01547">
    <property type="entry name" value="SBP_bac_1"/>
    <property type="match status" value="1"/>
</dbReference>
<comment type="subcellular location">
    <subcellularLocation>
        <location evidence="1">Periplasm</location>
    </subcellularLocation>
</comment>
<keyword evidence="4" id="KW-1185">Reference proteome</keyword>
<gene>
    <name evidence="3" type="ORF">K0B96_01700</name>
</gene>
<comment type="similarity">
    <text evidence="2">Belongs to the bacterial solute-binding protein 1 family.</text>
</comment>
<dbReference type="Gene3D" id="3.40.190.10">
    <property type="entry name" value="Periplasmic binding protein-like II"/>
    <property type="match status" value="1"/>
</dbReference>
<dbReference type="InterPro" id="IPR050490">
    <property type="entry name" value="Bact_solute-bd_prot1"/>
</dbReference>
<dbReference type="SUPFAM" id="SSF53850">
    <property type="entry name" value="Periplasmic binding protein-like II"/>
    <property type="match status" value="1"/>
</dbReference>
<dbReference type="PANTHER" id="PTHR43649:SF12">
    <property type="entry name" value="DIACETYLCHITOBIOSE BINDING PROTEIN DASA"/>
    <property type="match status" value="1"/>
</dbReference>
<reference evidence="3" key="1">
    <citation type="submission" date="2021-08" db="EMBL/GenBank/DDBJ databases">
        <title>Genome of a novel bacterium of the phylum Verrucomicrobia, Oleiharenicola sp. KSB-15.</title>
        <authorList>
            <person name="Chung J.-H."/>
            <person name="Ahn J.-H."/>
            <person name="Yoon Y."/>
            <person name="Kim D.-Y."/>
            <person name="An S.-H."/>
            <person name="Park I."/>
            <person name="Yeon J."/>
        </authorList>
    </citation>
    <scope>NUCLEOTIDE SEQUENCE</scope>
    <source>
        <strain evidence="3">KSB-15</strain>
    </source>
</reference>
<evidence type="ECO:0000313" key="3">
    <source>
        <dbReference type="EMBL" id="QYM79358.1"/>
    </source>
</evidence>
<dbReference type="AlphaFoldDB" id="A0A8F9XK55"/>
<dbReference type="RefSeq" id="WP_220163130.1">
    <property type="nucleotide sequence ID" value="NZ_CP080507.1"/>
</dbReference>
<sequence>MKRVLKEWGGLILLLVGFLASAAWVFFRSGPLGSDRPIVIRIAHWQIEKGPPAGIDAMIKRYEELNPRVRVEQVMIPGTIFIQWARSNFTAGEGPDLVEYGIWLQGMSDIPPRYFAPITEELMKPNPYNRGTPLEGVPWIKTFLPGFEAQLATAPDPGQYYAVPITDVSFRIFVNRALFKEVFGDMPLPTTFQDLRDLSARLQKDPRRRAGSLHLFAGSRDNAYWLMESLLQSTMVQQSYAMDRDGLLTLYPRQTFGAYLEGRWRYDEPRMLAGLELVREMGGFMRPGFLQLTRDQALQEFMRGDAVFIGGGTWDATSFKTLATFPIGVFRLPQPTKSDPVAGKYSMGRVYDGGGVGAMAFYLNRYSHHREQALDFMRFMTSVPGAQLFTDASGWLPMVRDVKIAPDIAPFQAQYDGYANGGAYSILGTDVPQAFLRNMHLIYTGPDGPERFAKAMDATMPAAMRADLEAERRKSEAVVRPQDVRIVGSHFAALESGDPQRYKVLQEQLETTQADGEAAMLQMQVQLRAAPRQP</sequence>
<evidence type="ECO:0000256" key="1">
    <source>
        <dbReference type="ARBA" id="ARBA00004418"/>
    </source>
</evidence>
<protein>
    <submittedName>
        <fullName evidence="3">Extracellular solute-binding protein</fullName>
    </submittedName>
</protein>